<accession>A0AC62AEM5</accession>
<sequence>MAALTSKMSTKLTTSGVRPAKPTRASRMVMKASNNRPLWLPDVIPPPHLNGTLPGDSGFDPLGLGLNEERLKWYVEAEKTNGRWAMMAVTGILGQELLGVPAKWYEAGAAEYDLPVQAQVPILFLVMGFLETKRFQGFRETGTSGFINSFPFDPVGLNSPKHAVNEVKNGRLAMVAFIGFAMQALVSRTQPIEGLQKHLADPFGKNITYFLTHTPEVIAGTA</sequence>
<evidence type="ECO:0000313" key="1">
    <source>
        <dbReference type="PDB" id="9MH1"/>
    </source>
</evidence>
<dbReference type="PDB" id="9MH1">
    <property type="method" value="EM"/>
    <property type="resolution" value="2.10 A"/>
    <property type="chains" value="9=1-222"/>
</dbReference>
<proteinExistence type="evidence at protein level"/>
<keyword evidence="1" id="KW-0002">3D-structure</keyword>
<reference evidence="1" key="1">
    <citation type="journal article" date="2025" name="Proc. Natl. Acad. Sci. U.S.A.">
        <title>A distinct LHCI arrangement is recruited to photosystem I in Fe-starved green algae.</title>
        <authorList>
            <person name="Liu H.W."/>
            <person name="Khera R."/>
            <person name="Grob P."/>
            <person name="Gallaher S.D."/>
            <person name="Purvine S.O."/>
            <person name="Nicora C.D."/>
            <person name="Lipton M.S."/>
            <person name="Niyogi K.K."/>
            <person name="Nogales E."/>
            <person name="Iwai M."/>
            <person name="Merchant S.S."/>
        </authorList>
    </citation>
    <scope>STRUCTURE BY ELECTRON MICROSCOPY (2.10 ANGSTROMS)</scope>
</reference>
<name>A0AC62AEM5_DUNTE</name>
<organism evidence="1">
    <name type="scientific">Dunaliella tertiolecta</name>
    <name type="common">Green alga</name>
    <dbReference type="NCBI Taxonomy" id="3047"/>
    <lineage>
        <taxon>Eukaryota</taxon>
        <taxon>Viridiplantae</taxon>
        <taxon>Chlorophyta</taxon>
        <taxon>core chlorophytes</taxon>
        <taxon>Chlorophyceae</taxon>
        <taxon>CS clade</taxon>
        <taxon>Chlamydomonadales</taxon>
        <taxon>Dunaliellaceae</taxon>
        <taxon>Dunaliella</taxon>
    </lineage>
</organism>
<protein>
    <submittedName>
        <fullName evidence="1">Lhca9</fullName>
    </submittedName>
</protein>